<dbReference type="Proteomes" id="UP000540685">
    <property type="component" value="Unassembled WGS sequence"/>
</dbReference>
<proteinExistence type="predicted"/>
<name>A0A7W9II85_9ACTN</name>
<protein>
    <submittedName>
        <fullName evidence="2">Uncharacterized protein</fullName>
    </submittedName>
</protein>
<evidence type="ECO:0000313" key="3">
    <source>
        <dbReference type="Proteomes" id="UP000540685"/>
    </source>
</evidence>
<dbReference type="PROSITE" id="PS51257">
    <property type="entry name" value="PROKAR_LIPOPROTEIN"/>
    <property type="match status" value="1"/>
</dbReference>
<keyword evidence="3" id="KW-1185">Reference proteome</keyword>
<dbReference type="RefSeq" id="WP_184545074.1">
    <property type="nucleotide sequence ID" value="NZ_JACHMP010000001.1"/>
</dbReference>
<reference evidence="2 3" key="1">
    <citation type="submission" date="2020-08" db="EMBL/GenBank/DDBJ databases">
        <title>Sequencing the genomes of 1000 actinobacteria strains.</title>
        <authorList>
            <person name="Klenk H.-P."/>
        </authorList>
    </citation>
    <scope>NUCLEOTIDE SEQUENCE [LARGE SCALE GENOMIC DNA]</scope>
    <source>
        <strain evidence="2 3">DSM 46887</strain>
    </source>
</reference>
<evidence type="ECO:0000256" key="1">
    <source>
        <dbReference type="SAM" id="SignalP"/>
    </source>
</evidence>
<feature type="signal peptide" evidence="1">
    <location>
        <begin position="1"/>
        <end position="24"/>
    </location>
</feature>
<feature type="chain" id="PRO_5030652949" evidence="1">
    <location>
        <begin position="25"/>
        <end position="141"/>
    </location>
</feature>
<accession>A0A7W9II85</accession>
<gene>
    <name evidence="2" type="ORF">F4562_004301</name>
</gene>
<keyword evidence="1" id="KW-0732">Signal</keyword>
<evidence type="ECO:0000313" key="2">
    <source>
        <dbReference type="EMBL" id="MBB5821239.1"/>
    </source>
</evidence>
<comment type="caution">
    <text evidence="2">The sequence shown here is derived from an EMBL/GenBank/DDBJ whole genome shotgun (WGS) entry which is preliminary data.</text>
</comment>
<organism evidence="2 3">
    <name type="scientific">Streptosporangium becharense</name>
    <dbReference type="NCBI Taxonomy" id="1816182"/>
    <lineage>
        <taxon>Bacteria</taxon>
        <taxon>Bacillati</taxon>
        <taxon>Actinomycetota</taxon>
        <taxon>Actinomycetes</taxon>
        <taxon>Streptosporangiales</taxon>
        <taxon>Streptosporangiaceae</taxon>
        <taxon>Streptosporangium</taxon>
    </lineage>
</organism>
<sequence>MRTSLVTVLTGLVLVTGCTGCTDAANGKAVKLRTTDQIRTALGDTYWKYWADSIPGLARGEVDGPKGVHYGKITGVTRAEDVHWAIGSIRIKGHPDSDRGGPHVWNKAGGGPWKYRGDSDGCPAVPARLLKAWGQPRLICR</sequence>
<dbReference type="AlphaFoldDB" id="A0A7W9II85"/>
<dbReference type="EMBL" id="JACHMP010000001">
    <property type="protein sequence ID" value="MBB5821239.1"/>
    <property type="molecule type" value="Genomic_DNA"/>
</dbReference>